<sequence>MKLDDIQIFLLPLCGFSYEESQNFSLAELNRLWKKGKITKYKLSGFLQDVNDDILVDNTNNWIVIHGLSEVMAEPVVQPGR</sequence>
<protein>
    <submittedName>
        <fullName evidence="1">Uncharacterized protein</fullName>
    </submittedName>
</protein>
<proteinExistence type="predicted"/>
<evidence type="ECO:0000313" key="1">
    <source>
        <dbReference type="EMBL" id="MFC4673328.1"/>
    </source>
</evidence>
<evidence type="ECO:0000313" key="2">
    <source>
        <dbReference type="Proteomes" id="UP001596023"/>
    </source>
</evidence>
<dbReference type="EMBL" id="JBHSGN010000052">
    <property type="protein sequence ID" value="MFC4673328.1"/>
    <property type="molecule type" value="Genomic_DNA"/>
</dbReference>
<dbReference type="Proteomes" id="UP001596023">
    <property type="component" value="Unassembled WGS sequence"/>
</dbReference>
<dbReference type="RefSeq" id="WP_379994579.1">
    <property type="nucleotide sequence ID" value="NZ_JBHSGN010000052.1"/>
</dbReference>
<organism evidence="1 2">
    <name type="scientific">Dysgonomonas termitidis</name>
    <dbReference type="NCBI Taxonomy" id="1516126"/>
    <lineage>
        <taxon>Bacteria</taxon>
        <taxon>Pseudomonadati</taxon>
        <taxon>Bacteroidota</taxon>
        <taxon>Bacteroidia</taxon>
        <taxon>Bacteroidales</taxon>
        <taxon>Dysgonomonadaceae</taxon>
        <taxon>Dysgonomonas</taxon>
    </lineage>
</organism>
<accession>A0ABV9KTN5</accession>
<gene>
    <name evidence="1" type="ORF">ACFO6W_06460</name>
</gene>
<keyword evidence="2" id="KW-1185">Reference proteome</keyword>
<name>A0ABV9KTN5_9BACT</name>
<reference evidence="2" key="1">
    <citation type="journal article" date="2019" name="Int. J. Syst. Evol. Microbiol.">
        <title>The Global Catalogue of Microorganisms (GCM) 10K type strain sequencing project: providing services to taxonomists for standard genome sequencing and annotation.</title>
        <authorList>
            <consortium name="The Broad Institute Genomics Platform"/>
            <consortium name="The Broad Institute Genome Sequencing Center for Infectious Disease"/>
            <person name="Wu L."/>
            <person name="Ma J."/>
        </authorList>
    </citation>
    <scope>NUCLEOTIDE SEQUENCE [LARGE SCALE GENOMIC DNA]</scope>
    <source>
        <strain evidence="2">CCUG 66188</strain>
    </source>
</reference>
<comment type="caution">
    <text evidence="1">The sequence shown here is derived from an EMBL/GenBank/DDBJ whole genome shotgun (WGS) entry which is preliminary data.</text>
</comment>